<name>A0ABV4AJ78_9GAMM</name>
<gene>
    <name evidence="1" type="ORF">AB5I84_12025</name>
</gene>
<evidence type="ECO:0000313" key="2">
    <source>
        <dbReference type="Proteomes" id="UP001562065"/>
    </source>
</evidence>
<protein>
    <submittedName>
        <fullName evidence="1">NRDE family protein</fullName>
    </submittedName>
</protein>
<dbReference type="PANTHER" id="PTHR17985:SF8">
    <property type="entry name" value="TRANSPORT AND GOLGI ORGANIZATION PROTEIN 2 HOMOLOG"/>
    <property type="match status" value="1"/>
</dbReference>
<evidence type="ECO:0000313" key="1">
    <source>
        <dbReference type="EMBL" id="MEY1662879.1"/>
    </source>
</evidence>
<dbReference type="RefSeq" id="WP_369456150.1">
    <property type="nucleotide sequence ID" value="NZ_JBGCUO010000002.1"/>
</dbReference>
<dbReference type="Pfam" id="PF05742">
    <property type="entry name" value="TANGO2"/>
    <property type="match status" value="1"/>
</dbReference>
<proteinExistence type="predicted"/>
<dbReference type="InterPro" id="IPR008551">
    <property type="entry name" value="TANGO2"/>
</dbReference>
<comment type="caution">
    <text evidence="1">The sequence shown here is derived from an EMBL/GenBank/DDBJ whole genome shotgun (WGS) entry which is preliminary data.</text>
</comment>
<keyword evidence="2" id="KW-1185">Reference proteome</keyword>
<accession>A0ABV4AJ78</accession>
<dbReference type="PANTHER" id="PTHR17985">
    <property type="entry name" value="SER/THR-RICH PROTEIN T10 IN DGCR REGION"/>
    <property type="match status" value="1"/>
</dbReference>
<dbReference type="EMBL" id="JBGCUO010000002">
    <property type="protein sequence ID" value="MEY1662879.1"/>
    <property type="molecule type" value="Genomic_DNA"/>
</dbReference>
<reference evidence="1 2" key="1">
    <citation type="submission" date="2024-07" db="EMBL/GenBank/DDBJ databases">
        <authorList>
            <person name="Ren Q."/>
        </authorList>
    </citation>
    <scope>NUCLEOTIDE SEQUENCE [LARGE SCALE GENOMIC DNA]</scope>
    <source>
        <strain evidence="1 2">REN37</strain>
    </source>
</reference>
<organism evidence="1 2">
    <name type="scientific">Isoalcanivorax beigongshangi</name>
    <dbReference type="NCBI Taxonomy" id="3238810"/>
    <lineage>
        <taxon>Bacteria</taxon>
        <taxon>Pseudomonadati</taxon>
        <taxon>Pseudomonadota</taxon>
        <taxon>Gammaproteobacteria</taxon>
        <taxon>Oceanospirillales</taxon>
        <taxon>Alcanivoracaceae</taxon>
        <taxon>Isoalcanivorax</taxon>
    </lineage>
</organism>
<sequence length="246" mass="26383">MCVIFLAWQADPRWPLVAAANRDEFHGRPTEAARWRGDIFCGLDLRAGGTWLGIHLSGRFAAVTNFRDGDIAPAPRSRGDLPLSFLQGTASPQAYAEQVARDGDQYGGFNLLVGDRDSLWHLNNRGAAPQPLAPGIHGLCNGQLDEPWPKVVRGTQALTQVLAEGGDAQALAALLQDRHQPDDAALPATGVALEVERMVAPIFINAPHYGTRASSLVWLPATGSPQMVEQRWDAAGAALGSSDSRH</sequence>
<dbReference type="Proteomes" id="UP001562065">
    <property type="component" value="Unassembled WGS sequence"/>
</dbReference>